<dbReference type="EMBL" id="JAJNBZ010000015">
    <property type="protein sequence ID" value="MCE5171104.1"/>
    <property type="molecule type" value="Genomic_DNA"/>
</dbReference>
<keyword evidence="3" id="KW-1185">Reference proteome</keyword>
<dbReference type="InterPro" id="IPR052519">
    <property type="entry name" value="Euk-type_GlcNAc_Kinase"/>
</dbReference>
<evidence type="ECO:0000313" key="3">
    <source>
        <dbReference type="Proteomes" id="UP001199916"/>
    </source>
</evidence>
<proteinExistence type="predicted"/>
<dbReference type="InterPro" id="IPR002731">
    <property type="entry name" value="ATPase_BadF"/>
</dbReference>
<dbReference type="Gene3D" id="3.30.420.40">
    <property type="match status" value="2"/>
</dbReference>
<dbReference type="PANTHER" id="PTHR43190">
    <property type="entry name" value="N-ACETYL-D-GLUCOSAMINE KINASE"/>
    <property type="match status" value="1"/>
</dbReference>
<dbReference type="InterPro" id="IPR043129">
    <property type="entry name" value="ATPase_NBD"/>
</dbReference>
<feature type="domain" description="ATPase BadF/BadG/BcrA/BcrD type" evidence="1">
    <location>
        <begin position="20"/>
        <end position="313"/>
    </location>
</feature>
<organism evidence="2 3">
    <name type="scientific">Paenibacillus profundus</name>
    <dbReference type="NCBI Taxonomy" id="1173085"/>
    <lineage>
        <taxon>Bacteria</taxon>
        <taxon>Bacillati</taxon>
        <taxon>Bacillota</taxon>
        <taxon>Bacilli</taxon>
        <taxon>Bacillales</taxon>
        <taxon>Paenibacillaceae</taxon>
        <taxon>Paenibacillus</taxon>
    </lineage>
</organism>
<comment type="caution">
    <text evidence="2">The sequence shown here is derived from an EMBL/GenBank/DDBJ whole genome shotgun (WGS) entry which is preliminary data.</text>
</comment>
<dbReference type="RefSeq" id="WP_233697667.1">
    <property type="nucleotide sequence ID" value="NZ_JAJNBZ010000015.1"/>
</dbReference>
<dbReference type="PANTHER" id="PTHR43190:SF3">
    <property type="entry name" value="N-ACETYL-D-GLUCOSAMINE KINASE"/>
    <property type="match status" value="1"/>
</dbReference>
<dbReference type="SUPFAM" id="SSF53067">
    <property type="entry name" value="Actin-like ATPase domain"/>
    <property type="match status" value="2"/>
</dbReference>
<accession>A0ABS8YIP7</accession>
<dbReference type="Pfam" id="PF01869">
    <property type="entry name" value="BcrAD_BadFG"/>
    <property type="match status" value="1"/>
</dbReference>
<protein>
    <submittedName>
        <fullName evidence="2">ATPase</fullName>
    </submittedName>
</protein>
<sequence>MRSEGGIIIDVGIMEKNIVIGIEGGGTKTRAMAARVDGSIIGYAETGCSNPNKDDRAQENVREVIEKVLQAAGAGPDEVIGLCAGLSGLESEQDLAWAADFTDVPGISCPKRHVNDSTVAHAGAFVGEPGIIAISGTGSVVFGINEYGRLLRNQDYKHYAGAARHLSYECVHRIIAGCAERGDGSLLEEVLSYWGVSSIGQLNELGAGGFAKSKYEQMRLFGQMAPMVTRAAAEGSPLAAGVCMQLVQALDVGVRLIGAGFEADNVQVAFMGSVIRDPFVSHLLTERLQRNGAKRYRIIEPRLSPPAGAVLLALRECGAPADEQVLARLAME</sequence>
<dbReference type="Proteomes" id="UP001199916">
    <property type="component" value="Unassembled WGS sequence"/>
</dbReference>
<gene>
    <name evidence="2" type="ORF">LQV63_17525</name>
</gene>
<evidence type="ECO:0000259" key="1">
    <source>
        <dbReference type="Pfam" id="PF01869"/>
    </source>
</evidence>
<reference evidence="2 3" key="1">
    <citation type="submission" date="2021-11" db="EMBL/GenBank/DDBJ databases">
        <title>Draft genome sequence of Paenibacillus profundus YoMME, a new Gram-positive bacteria with exoelectrogenic properties.</title>
        <authorList>
            <person name="Hubenova Y."/>
            <person name="Hubenova E."/>
            <person name="Manasiev Y."/>
            <person name="Peykov S."/>
            <person name="Mitov M."/>
        </authorList>
    </citation>
    <scope>NUCLEOTIDE SEQUENCE [LARGE SCALE GENOMIC DNA]</scope>
    <source>
        <strain evidence="2 3">YoMME</strain>
    </source>
</reference>
<evidence type="ECO:0000313" key="2">
    <source>
        <dbReference type="EMBL" id="MCE5171104.1"/>
    </source>
</evidence>
<name>A0ABS8YIP7_9BACL</name>